<evidence type="ECO:0000313" key="3">
    <source>
        <dbReference type="EMBL" id="JAV33364.1"/>
    </source>
</evidence>
<evidence type="ECO:0000259" key="2">
    <source>
        <dbReference type="PROSITE" id="PS51969"/>
    </source>
</evidence>
<dbReference type="Gene3D" id="2.60.40.2140">
    <property type="entry name" value="Beta-1,3-glucan-recognition protein, N-terminal domain"/>
    <property type="match status" value="1"/>
</dbReference>
<dbReference type="AlphaFoldDB" id="A0A1Q3G0N3"/>
<dbReference type="PROSITE" id="PS51969">
    <property type="entry name" value="CBM39"/>
    <property type="match status" value="1"/>
</dbReference>
<dbReference type="Pfam" id="PF15886">
    <property type="entry name" value="CBM39"/>
    <property type="match status" value="1"/>
</dbReference>
<protein>
    <submittedName>
        <fullName evidence="3">Putative conserved secreted protein</fullName>
    </submittedName>
</protein>
<proteinExistence type="predicted"/>
<dbReference type="InterPro" id="IPR031756">
    <property type="entry name" value="BGBP_N"/>
</dbReference>
<feature type="chain" id="PRO_5010344598" evidence="1">
    <location>
        <begin position="24"/>
        <end position="280"/>
    </location>
</feature>
<reference evidence="3" key="1">
    <citation type="submission" date="2017-01" db="EMBL/GenBank/DDBJ databases">
        <title>A deep insight into the sialotranscriptome of adult male and female Cluex tarsalis mosquitoes.</title>
        <authorList>
            <person name="Ribeiro J.M."/>
            <person name="Moreira F."/>
            <person name="Bernard K.A."/>
            <person name="Calvo E."/>
        </authorList>
    </citation>
    <scope>NUCLEOTIDE SEQUENCE</scope>
    <source>
        <strain evidence="3">Kern County</strain>
        <tissue evidence="3">Salivary glands</tissue>
    </source>
</reference>
<sequence>MKPVGLCLVGLLLAGLCLTSVEAGRRKSSRKNKRDTGVHIEIYYPKGLMVWYPKRSEMIGFGIEIFLNQRHLIDDEAVCDICLNTTELTYGKFVLRSDDAIVRGGDHLMYNAYKQKVNGSAYIMRSNEFYVAESRILPQQAQCPSRPRPASGSSAERIATLEDEVNALETIVYDVFQHCNNITQISKNLYLNFRPAEATRLDSKQLFDYTRTVLQEMLPKVDWDTVLINAFYYEDGVAFEVKTLIDKLKVLQMAKNFTQFTVNDLDDMETTTEGNEIEDY</sequence>
<name>A0A1Q3G0N3_CULTA</name>
<dbReference type="GO" id="GO:0030246">
    <property type="term" value="F:carbohydrate binding"/>
    <property type="evidence" value="ECO:0007669"/>
    <property type="project" value="InterPro"/>
</dbReference>
<accession>A0A1Q3G0N3</accession>
<evidence type="ECO:0000256" key="1">
    <source>
        <dbReference type="SAM" id="SignalP"/>
    </source>
</evidence>
<dbReference type="EMBL" id="GFDL01001681">
    <property type="protein sequence ID" value="JAV33364.1"/>
    <property type="molecule type" value="Transcribed_RNA"/>
</dbReference>
<dbReference type="InterPro" id="IPR043030">
    <property type="entry name" value="BGBP_N_sf"/>
</dbReference>
<feature type="domain" description="CBM39" evidence="2">
    <location>
        <begin position="33"/>
        <end position="136"/>
    </location>
</feature>
<organism evidence="3">
    <name type="scientific">Culex tarsalis</name>
    <name type="common">Encephalitis mosquito</name>
    <dbReference type="NCBI Taxonomy" id="7177"/>
    <lineage>
        <taxon>Eukaryota</taxon>
        <taxon>Metazoa</taxon>
        <taxon>Ecdysozoa</taxon>
        <taxon>Arthropoda</taxon>
        <taxon>Hexapoda</taxon>
        <taxon>Insecta</taxon>
        <taxon>Pterygota</taxon>
        <taxon>Neoptera</taxon>
        <taxon>Endopterygota</taxon>
        <taxon>Diptera</taxon>
        <taxon>Nematocera</taxon>
        <taxon>Culicoidea</taxon>
        <taxon>Culicidae</taxon>
        <taxon>Culicinae</taxon>
        <taxon>Culicini</taxon>
        <taxon>Culex</taxon>
        <taxon>Culex</taxon>
    </lineage>
</organism>
<keyword evidence="1" id="KW-0732">Signal</keyword>
<feature type="signal peptide" evidence="1">
    <location>
        <begin position="1"/>
        <end position="23"/>
    </location>
</feature>